<dbReference type="InterPro" id="IPR050397">
    <property type="entry name" value="Env_Response_Regulators"/>
</dbReference>
<dbReference type="Gene3D" id="2.60.120.10">
    <property type="entry name" value="Jelly Rolls"/>
    <property type="match status" value="1"/>
</dbReference>
<comment type="caution">
    <text evidence="6">The sequence shown here is derived from an EMBL/GenBank/DDBJ whole genome shotgun (WGS) entry which is preliminary data.</text>
</comment>
<evidence type="ECO:0000256" key="3">
    <source>
        <dbReference type="ARBA" id="ARBA00023163"/>
    </source>
</evidence>
<name>A0ABV7AF18_9RHOB</name>
<protein>
    <submittedName>
        <fullName evidence="6">Crp/Fnr family transcriptional regulator</fullName>
    </submittedName>
</protein>
<feature type="domain" description="HTH crp-type" evidence="5">
    <location>
        <begin position="161"/>
        <end position="234"/>
    </location>
</feature>
<reference evidence="7" key="1">
    <citation type="journal article" date="2019" name="Int. J. Syst. Evol. Microbiol.">
        <title>The Global Catalogue of Microorganisms (GCM) 10K type strain sequencing project: providing services to taxonomists for standard genome sequencing and annotation.</title>
        <authorList>
            <consortium name="The Broad Institute Genomics Platform"/>
            <consortium name="The Broad Institute Genome Sequencing Center for Infectious Disease"/>
            <person name="Wu L."/>
            <person name="Ma J."/>
        </authorList>
    </citation>
    <scope>NUCLEOTIDE SEQUENCE [LARGE SCALE GENOMIC DNA]</scope>
    <source>
        <strain evidence="7">KCTC 62192</strain>
    </source>
</reference>
<dbReference type="Pfam" id="PF13545">
    <property type="entry name" value="HTH_Crp_2"/>
    <property type="match status" value="1"/>
</dbReference>
<dbReference type="Pfam" id="PF00027">
    <property type="entry name" value="cNMP_binding"/>
    <property type="match status" value="1"/>
</dbReference>
<dbReference type="InterPro" id="IPR000595">
    <property type="entry name" value="cNMP-bd_dom"/>
</dbReference>
<dbReference type="PANTHER" id="PTHR24567">
    <property type="entry name" value="CRP FAMILY TRANSCRIPTIONAL REGULATORY PROTEIN"/>
    <property type="match status" value="1"/>
</dbReference>
<dbReference type="CDD" id="cd00038">
    <property type="entry name" value="CAP_ED"/>
    <property type="match status" value="1"/>
</dbReference>
<keyword evidence="2" id="KW-0238">DNA-binding</keyword>
<dbReference type="RefSeq" id="WP_377832605.1">
    <property type="nucleotide sequence ID" value="NZ_JBHRSK010000004.1"/>
</dbReference>
<gene>
    <name evidence="6" type="ORF">ACFOES_07625</name>
</gene>
<keyword evidence="1" id="KW-0805">Transcription regulation</keyword>
<dbReference type="PROSITE" id="PS51063">
    <property type="entry name" value="HTH_CRP_2"/>
    <property type="match status" value="1"/>
</dbReference>
<dbReference type="PROSITE" id="PS50042">
    <property type="entry name" value="CNMP_BINDING_3"/>
    <property type="match status" value="1"/>
</dbReference>
<keyword evidence="7" id="KW-1185">Reference proteome</keyword>
<feature type="domain" description="Cyclic nucleotide-binding" evidence="4">
    <location>
        <begin position="27"/>
        <end position="147"/>
    </location>
</feature>
<evidence type="ECO:0000313" key="6">
    <source>
        <dbReference type="EMBL" id="MFC2967958.1"/>
    </source>
</evidence>
<proteinExistence type="predicted"/>
<accession>A0ABV7AF18</accession>
<dbReference type="SUPFAM" id="SSF51206">
    <property type="entry name" value="cAMP-binding domain-like"/>
    <property type="match status" value="1"/>
</dbReference>
<dbReference type="EMBL" id="JBHRSK010000004">
    <property type="protein sequence ID" value="MFC2967958.1"/>
    <property type="molecule type" value="Genomic_DNA"/>
</dbReference>
<dbReference type="InterPro" id="IPR036390">
    <property type="entry name" value="WH_DNA-bd_sf"/>
</dbReference>
<dbReference type="InterPro" id="IPR018490">
    <property type="entry name" value="cNMP-bd_dom_sf"/>
</dbReference>
<evidence type="ECO:0000256" key="2">
    <source>
        <dbReference type="ARBA" id="ARBA00023125"/>
    </source>
</evidence>
<dbReference type="InterPro" id="IPR036388">
    <property type="entry name" value="WH-like_DNA-bd_sf"/>
</dbReference>
<dbReference type="SUPFAM" id="SSF46785">
    <property type="entry name" value="Winged helix' DNA-binding domain"/>
    <property type="match status" value="1"/>
</dbReference>
<evidence type="ECO:0000313" key="7">
    <source>
        <dbReference type="Proteomes" id="UP001595443"/>
    </source>
</evidence>
<keyword evidence="3" id="KW-0804">Transcription</keyword>
<dbReference type="PANTHER" id="PTHR24567:SF68">
    <property type="entry name" value="DNA-BINDING TRANSCRIPTIONAL DUAL REGULATOR CRP"/>
    <property type="match status" value="1"/>
</dbReference>
<evidence type="ECO:0000259" key="4">
    <source>
        <dbReference type="PROSITE" id="PS50042"/>
    </source>
</evidence>
<evidence type="ECO:0000259" key="5">
    <source>
        <dbReference type="PROSITE" id="PS51063"/>
    </source>
</evidence>
<sequence>MTAQQPRNPTDWPAAAVRDLILRRSTALAALSPETIAAIVAAGRVVTLPGGSQIATREKRRNEVAIILSGTLRTYSISPDGREYRISIQEAGDVHGVLSCLDGAESPHDAVADTELCVLQIRETDLRRLMERHADLREALLQILCTRLRQSFAMLDNFAIGSPRLRLANRLVELASTHGRKVPAGILLDLPLTQDSLGAMIGLSRQRTNLHLKAFEREGLLVTDGGRIVIRKLELLVAQE</sequence>
<dbReference type="Gene3D" id="1.10.10.10">
    <property type="entry name" value="Winged helix-like DNA-binding domain superfamily/Winged helix DNA-binding domain"/>
    <property type="match status" value="1"/>
</dbReference>
<dbReference type="SMART" id="SM00100">
    <property type="entry name" value="cNMP"/>
    <property type="match status" value="1"/>
</dbReference>
<evidence type="ECO:0000256" key="1">
    <source>
        <dbReference type="ARBA" id="ARBA00023015"/>
    </source>
</evidence>
<dbReference type="SMART" id="SM00419">
    <property type="entry name" value="HTH_CRP"/>
    <property type="match status" value="1"/>
</dbReference>
<dbReference type="InterPro" id="IPR014710">
    <property type="entry name" value="RmlC-like_jellyroll"/>
</dbReference>
<organism evidence="6 7">
    <name type="scientific">Acidimangrovimonas pyrenivorans</name>
    <dbReference type="NCBI Taxonomy" id="2030798"/>
    <lineage>
        <taxon>Bacteria</taxon>
        <taxon>Pseudomonadati</taxon>
        <taxon>Pseudomonadota</taxon>
        <taxon>Alphaproteobacteria</taxon>
        <taxon>Rhodobacterales</taxon>
        <taxon>Paracoccaceae</taxon>
        <taxon>Acidimangrovimonas</taxon>
    </lineage>
</organism>
<dbReference type="Proteomes" id="UP001595443">
    <property type="component" value="Unassembled WGS sequence"/>
</dbReference>
<dbReference type="InterPro" id="IPR012318">
    <property type="entry name" value="HTH_CRP"/>
</dbReference>